<evidence type="ECO:0008006" key="3">
    <source>
        <dbReference type="Google" id="ProtNLM"/>
    </source>
</evidence>
<dbReference type="EMBL" id="UINC01102205">
    <property type="protein sequence ID" value="SVC63642.1"/>
    <property type="molecule type" value="Genomic_DNA"/>
</dbReference>
<protein>
    <recommendedName>
        <fullName evidence="3">Glycosyltransferase</fullName>
    </recommendedName>
</protein>
<name>A0A382NV89_9ZZZZ</name>
<proteinExistence type="predicted"/>
<feature type="non-terminal residue" evidence="2">
    <location>
        <position position="1"/>
    </location>
</feature>
<sequence length="53" mass="5876">ALNEPFAKHMALLMLGVLIIVIGIQFFSIGLVGEMIANSNQYKESRVKEILKS</sequence>
<keyword evidence="1" id="KW-1133">Transmembrane helix</keyword>
<reference evidence="2" key="1">
    <citation type="submission" date="2018-05" db="EMBL/GenBank/DDBJ databases">
        <authorList>
            <person name="Lanie J.A."/>
            <person name="Ng W.-L."/>
            <person name="Kazmierczak K.M."/>
            <person name="Andrzejewski T.M."/>
            <person name="Davidsen T.M."/>
            <person name="Wayne K.J."/>
            <person name="Tettelin H."/>
            <person name="Glass J.I."/>
            <person name="Rusch D."/>
            <person name="Podicherti R."/>
            <person name="Tsui H.-C.T."/>
            <person name="Winkler M.E."/>
        </authorList>
    </citation>
    <scope>NUCLEOTIDE SEQUENCE</scope>
</reference>
<keyword evidence="1" id="KW-0812">Transmembrane</keyword>
<feature type="transmembrane region" description="Helical" evidence="1">
    <location>
        <begin position="12"/>
        <end position="33"/>
    </location>
</feature>
<evidence type="ECO:0000313" key="2">
    <source>
        <dbReference type="EMBL" id="SVC63642.1"/>
    </source>
</evidence>
<dbReference type="AlphaFoldDB" id="A0A382NV89"/>
<organism evidence="2">
    <name type="scientific">marine metagenome</name>
    <dbReference type="NCBI Taxonomy" id="408172"/>
    <lineage>
        <taxon>unclassified sequences</taxon>
        <taxon>metagenomes</taxon>
        <taxon>ecological metagenomes</taxon>
    </lineage>
</organism>
<evidence type="ECO:0000256" key="1">
    <source>
        <dbReference type="SAM" id="Phobius"/>
    </source>
</evidence>
<accession>A0A382NV89</accession>
<gene>
    <name evidence="2" type="ORF">METZ01_LOCUS316496</name>
</gene>
<keyword evidence="1" id="KW-0472">Membrane</keyword>